<comment type="similarity">
    <text evidence="1">Belongs to the LysR transcriptional regulatory family.</text>
</comment>
<dbReference type="RefSeq" id="WP_337695837.1">
    <property type="nucleotide sequence ID" value="NZ_JBBEGN010000007.1"/>
</dbReference>
<evidence type="ECO:0000256" key="1">
    <source>
        <dbReference type="ARBA" id="ARBA00009437"/>
    </source>
</evidence>
<proteinExistence type="inferred from homology"/>
<keyword evidence="3" id="KW-0238">DNA-binding</keyword>
<dbReference type="Pfam" id="PF03466">
    <property type="entry name" value="LysR_substrate"/>
    <property type="match status" value="1"/>
</dbReference>
<comment type="caution">
    <text evidence="6">The sequence shown here is derived from an EMBL/GenBank/DDBJ whole genome shotgun (WGS) entry which is preliminary data.</text>
</comment>
<dbReference type="PANTHER" id="PTHR30346">
    <property type="entry name" value="TRANSCRIPTIONAL DUAL REGULATOR HCAR-RELATED"/>
    <property type="match status" value="1"/>
</dbReference>
<dbReference type="EMBL" id="JBBEGN010000007">
    <property type="protein sequence ID" value="MEJ2869259.1"/>
    <property type="molecule type" value="Genomic_DNA"/>
</dbReference>
<organism evidence="6 7">
    <name type="scientific">Actinomycetospora aurantiaca</name>
    <dbReference type="NCBI Taxonomy" id="3129233"/>
    <lineage>
        <taxon>Bacteria</taxon>
        <taxon>Bacillati</taxon>
        <taxon>Actinomycetota</taxon>
        <taxon>Actinomycetes</taxon>
        <taxon>Pseudonocardiales</taxon>
        <taxon>Pseudonocardiaceae</taxon>
        <taxon>Actinomycetospora</taxon>
    </lineage>
</organism>
<sequence>MPTLRQLESFLTVVDEGSFTRAAGILGVSQPGLSQQIAALEADLGASLFSRLPRAVTLTPTGRALLPHARAAVDAAARGTSAARAVVGTGAGELRIATVYSTGLGVLPPVLTRWRAEHPDVTVRLLEHRTTDAMTTAMQSGQADVAVGPTPPGWRGRVRVLGVEELVILLPPQGAPDVRGHEIALERLAEAAWVQYAPSHGLAEELDRAARDAGFRPRAAVRTEQTAMAPLLVDAGLGPALVPAGIVPASFTGRIARPVPALTRELAASTGPEPDALTSRFVALLARRAVLMPPHVAARLGG</sequence>
<evidence type="ECO:0000256" key="2">
    <source>
        <dbReference type="ARBA" id="ARBA00023015"/>
    </source>
</evidence>
<keyword evidence="4" id="KW-0804">Transcription</keyword>
<dbReference type="SUPFAM" id="SSF46785">
    <property type="entry name" value="Winged helix' DNA-binding domain"/>
    <property type="match status" value="1"/>
</dbReference>
<feature type="domain" description="HTH lysR-type" evidence="5">
    <location>
        <begin position="2"/>
        <end position="59"/>
    </location>
</feature>
<evidence type="ECO:0000313" key="6">
    <source>
        <dbReference type="EMBL" id="MEJ2869259.1"/>
    </source>
</evidence>
<keyword evidence="7" id="KW-1185">Reference proteome</keyword>
<dbReference type="PANTHER" id="PTHR30346:SF28">
    <property type="entry name" value="HTH-TYPE TRANSCRIPTIONAL REGULATOR CYNR"/>
    <property type="match status" value="1"/>
</dbReference>
<evidence type="ECO:0000313" key="7">
    <source>
        <dbReference type="Proteomes" id="UP001385809"/>
    </source>
</evidence>
<dbReference type="InterPro" id="IPR036390">
    <property type="entry name" value="WH_DNA-bd_sf"/>
</dbReference>
<dbReference type="Proteomes" id="UP001385809">
    <property type="component" value="Unassembled WGS sequence"/>
</dbReference>
<reference evidence="6 7" key="1">
    <citation type="submission" date="2024-03" db="EMBL/GenBank/DDBJ databases">
        <title>Actinomycetospora sp. OC33-EN08, a novel actinomycete isolated from wild orchid (Aerides multiflora).</title>
        <authorList>
            <person name="Suriyachadkun C."/>
        </authorList>
    </citation>
    <scope>NUCLEOTIDE SEQUENCE [LARGE SCALE GENOMIC DNA]</scope>
    <source>
        <strain evidence="6 7">OC33-EN08</strain>
    </source>
</reference>
<dbReference type="InterPro" id="IPR000847">
    <property type="entry name" value="LysR_HTH_N"/>
</dbReference>
<dbReference type="Gene3D" id="1.10.10.10">
    <property type="entry name" value="Winged helix-like DNA-binding domain superfamily/Winged helix DNA-binding domain"/>
    <property type="match status" value="1"/>
</dbReference>
<protein>
    <submittedName>
        <fullName evidence="6">LysR family transcriptional regulator</fullName>
    </submittedName>
</protein>
<dbReference type="CDD" id="cd05466">
    <property type="entry name" value="PBP2_LTTR_substrate"/>
    <property type="match status" value="1"/>
</dbReference>
<accession>A0ABU8MPL3</accession>
<dbReference type="PROSITE" id="PS50931">
    <property type="entry name" value="HTH_LYSR"/>
    <property type="match status" value="1"/>
</dbReference>
<dbReference type="Gene3D" id="3.40.190.10">
    <property type="entry name" value="Periplasmic binding protein-like II"/>
    <property type="match status" value="2"/>
</dbReference>
<dbReference type="SUPFAM" id="SSF53850">
    <property type="entry name" value="Periplasmic binding protein-like II"/>
    <property type="match status" value="1"/>
</dbReference>
<evidence type="ECO:0000259" key="5">
    <source>
        <dbReference type="PROSITE" id="PS50931"/>
    </source>
</evidence>
<name>A0ABU8MPL3_9PSEU</name>
<dbReference type="Pfam" id="PF00126">
    <property type="entry name" value="HTH_1"/>
    <property type="match status" value="1"/>
</dbReference>
<gene>
    <name evidence="6" type="ORF">WCD74_15900</name>
</gene>
<dbReference type="InterPro" id="IPR005119">
    <property type="entry name" value="LysR_subst-bd"/>
</dbReference>
<keyword evidence="2" id="KW-0805">Transcription regulation</keyword>
<evidence type="ECO:0000256" key="3">
    <source>
        <dbReference type="ARBA" id="ARBA00023125"/>
    </source>
</evidence>
<dbReference type="PRINTS" id="PR00039">
    <property type="entry name" value="HTHLYSR"/>
</dbReference>
<dbReference type="InterPro" id="IPR036388">
    <property type="entry name" value="WH-like_DNA-bd_sf"/>
</dbReference>
<evidence type="ECO:0000256" key="4">
    <source>
        <dbReference type="ARBA" id="ARBA00023163"/>
    </source>
</evidence>